<accession>A0A0M3IXD4</accession>
<reference evidence="2" key="1">
    <citation type="submission" date="2017-02" db="UniProtKB">
        <authorList>
            <consortium name="WormBaseParasite"/>
        </authorList>
    </citation>
    <scope>IDENTIFICATION</scope>
</reference>
<sequence length="126" mass="14167">MLNMCSPQKQFSVKSRILLYHKYDSYPVDCVKSFIAPGRNLAFRFLLVNLYNGSRVDLGRADCLSIYADNTFIEILHRFTPSSKDFSISIQSNSQIAIHMRASAADGYYGFIAEIVTLPSAQQNSS</sequence>
<dbReference type="WBParaSite" id="ALUE_0002341201-mRNA-1">
    <property type="protein sequence ID" value="ALUE_0002341201-mRNA-1"/>
    <property type="gene ID" value="ALUE_0002341201"/>
</dbReference>
<keyword evidence="1" id="KW-1185">Reference proteome</keyword>
<evidence type="ECO:0000313" key="2">
    <source>
        <dbReference type="WBParaSite" id="ALUE_0002341201-mRNA-1"/>
    </source>
</evidence>
<name>A0A0M3IXD4_ASCLU</name>
<dbReference type="AlphaFoldDB" id="A0A0M3IXD4"/>
<organism evidence="1 2">
    <name type="scientific">Ascaris lumbricoides</name>
    <name type="common">Giant roundworm</name>
    <dbReference type="NCBI Taxonomy" id="6252"/>
    <lineage>
        <taxon>Eukaryota</taxon>
        <taxon>Metazoa</taxon>
        <taxon>Ecdysozoa</taxon>
        <taxon>Nematoda</taxon>
        <taxon>Chromadorea</taxon>
        <taxon>Rhabditida</taxon>
        <taxon>Spirurina</taxon>
        <taxon>Ascaridomorpha</taxon>
        <taxon>Ascaridoidea</taxon>
        <taxon>Ascarididae</taxon>
        <taxon>Ascaris</taxon>
    </lineage>
</organism>
<protein>
    <submittedName>
        <fullName evidence="2">CUB domain-containing protein</fullName>
    </submittedName>
</protein>
<dbReference type="Proteomes" id="UP000036681">
    <property type="component" value="Unplaced"/>
</dbReference>
<proteinExistence type="predicted"/>
<evidence type="ECO:0000313" key="1">
    <source>
        <dbReference type="Proteomes" id="UP000036681"/>
    </source>
</evidence>